<evidence type="ECO:0000256" key="8">
    <source>
        <dbReference type="ARBA" id="ARBA00022723"/>
    </source>
</evidence>
<evidence type="ECO:0000256" key="4">
    <source>
        <dbReference type="ARBA" id="ARBA00009390"/>
    </source>
</evidence>
<sequence length="622" mass="72890">MDDSLERCVRSLEENAKNVRDEARRTLLNICRNVLESPNNHRFRELRLNDEIVIEKLLPAIGAMECLFDVGFVEDGERIFLPRNASLLRLQSLSRLLYTAMENSLIIDDVDKVSAKQKKFFSRIIRHYRYIMYNEDPDLQRKARRVIPIAELEIATMKKMRDLQKSVKLGDAAAAQFEEELIAKDLFLVELLHWFKYEFFKWVNYSICLTCSIECSYENAIPSTDPYCMRIELHRCPKCNIVVEFPRYAHPEPLLTLRRGRCGEWATVFTFLCRSLGYDARFIRDETDHTWTEIWSASNKRWVHMDPCENVIDKPLMYEKGWQKKLTYIIAFSKDEVQDVTWRYTRNQEAVLKRRKICTEQSLINFLQSLNDHLQTSAGYSRARREYVTKRKVLELADMLYIPNAQNKDSDDETYEGRTSGSLTWRLARGEIAQADTENSYVWDISKYGQTFELRYNVVKDLYYVVRDDEILEQKSGWLEGINATEGGIFRKMENDWKVVYLARSQQAKRGRVKWAFEIANSESRLEAFTLKAKSEVFQGAQVCWEIEATFDDGKVIVMPIPNCEDFHTEDVREAVRLNVIATLSGGQGQSAWQHAQLFRQSLDNTEKPSMKINIQLKKREV</sequence>
<dbReference type="InterPro" id="IPR008979">
    <property type="entry name" value="Galactose-bd-like_sf"/>
</dbReference>
<dbReference type="InterPro" id="IPR038680">
    <property type="entry name" value="PAW_sf"/>
</dbReference>
<name>A0AAW2EXY5_9HYME</name>
<evidence type="ECO:0000256" key="6">
    <source>
        <dbReference type="ARBA" id="ARBA00018546"/>
    </source>
</evidence>
<evidence type="ECO:0000313" key="17">
    <source>
        <dbReference type="Proteomes" id="UP001430953"/>
    </source>
</evidence>
<dbReference type="SUPFAM" id="SSF54001">
    <property type="entry name" value="Cysteine proteinases"/>
    <property type="match status" value="1"/>
</dbReference>
<dbReference type="Gene3D" id="2.20.25.10">
    <property type="match status" value="1"/>
</dbReference>
<dbReference type="Gene3D" id="2.60.120.1020">
    <property type="entry name" value="Peptide N glycanase, PAW domain"/>
    <property type="match status" value="1"/>
</dbReference>
<gene>
    <name evidence="16" type="ORF">PUN28_014836</name>
</gene>
<dbReference type="AlphaFoldDB" id="A0AAW2EXY5"/>
<dbReference type="Proteomes" id="UP001430953">
    <property type="component" value="Unassembled WGS sequence"/>
</dbReference>
<organism evidence="16 17">
    <name type="scientific">Cardiocondyla obscurior</name>
    <dbReference type="NCBI Taxonomy" id="286306"/>
    <lineage>
        <taxon>Eukaryota</taxon>
        <taxon>Metazoa</taxon>
        <taxon>Ecdysozoa</taxon>
        <taxon>Arthropoda</taxon>
        <taxon>Hexapoda</taxon>
        <taxon>Insecta</taxon>
        <taxon>Pterygota</taxon>
        <taxon>Neoptera</taxon>
        <taxon>Endopterygota</taxon>
        <taxon>Hymenoptera</taxon>
        <taxon>Apocrita</taxon>
        <taxon>Aculeata</taxon>
        <taxon>Formicoidea</taxon>
        <taxon>Formicidae</taxon>
        <taxon>Myrmicinae</taxon>
        <taxon>Cardiocondyla</taxon>
    </lineage>
</organism>
<feature type="coiled-coil region" evidence="14">
    <location>
        <begin position="2"/>
        <end position="29"/>
    </location>
</feature>
<evidence type="ECO:0000256" key="11">
    <source>
        <dbReference type="ARBA" id="ARBA00024870"/>
    </source>
</evidence>
<keyword evidence="9" id="KW-0378">Hydrolase</keyword>
<dbReference type="InterPro" id="IPR050883">
    <property type="entry name" value="PNGase"/>
</dbReference>
<dbReference type="GO" id="GO:0006516">
    <property type="term" value="P:glycoprotein catabolic process"/>
    <property type="evidence" value="ECO:0007669"/>
    <property type="project" value="InterPro"/>
</dbReference>
<dbReference type="Pfam" id="PF04721">
    <property type="entry name" value="PAW"/>
    <property type="match status" value="1"/>
</dbReference>
<comment type="cofactor">
    <cofactor evidence="2">
        <name>Zn(2+)</name>
        <dbReference type="ChEBI" id="CHEBI:29105"/>
    </cofactor>
</comment>
<dbReference type="InterPro" id="IPR006588">
    <property type="entry name" value="Peptide_N_glycanase_PAW_dom"/>
</dbReference>
<dbReference type="GO" id="GO:0005634">
    <property type="term" value="C:nucleus"/>
    <property type="evidence" value="ECO:0007669"/>
    <property type="project" value="TreeGrafter"/>
</dbReference>
<dbReference type="GO" id="GO:0005829">
    <property type="term" value="C:cytosol"/>
    <property type="evidence" value="ECO:0007669"/>
    <property type="project" value="TreeGrafter"/>
</dbReference>
<dbReference type="Gene3D" id="1.20.58.2190">
    <property type="match status" value="1"/>
</dbReference>
<dbReference type="SMART" id="SM00580">
    <property type="entry name" value="PUG"/>
    <property type="match status" value="1"/>
</dbReference>
<evidence type="ECO:0000256" key="3">
    <source>
        <dbReference type="ARBA" id="ARBA00004496"/>
    </source>
</evidence>
<accession>A0AAW2EXY5</accession>
<evidence type="ECO:0000256" key="10">
    <source>
        <dbReference type="ARBA" id="ARBA00022833"/>
    </source>
</evidence>
<feature type="domain" description="PAW" evidence="15">
    <location>
        <begin position="414"/>
        <end position="620"/>
    </location>
</feature>
<keyword evidence="10" id="KW-0862">Zinc</keyword>
<proteinExistence type="inferred from homology"/>
<dbReference type="GO" id="GO:0046872">
    <property type="term" value="F:metal ion binding"/>
    <property type="evidence" value="ECO:0007669"/>
    <property type="project" value="UniProtKB-KW"/>
</dbReference>
<keyword evidence="8" id="KW-0479">Metal-binding</keyword>
<comment type="caution">
    <text evidence="16">The sequence shown here is derived from an EMBL/GenBank/DDBJ whole genome shotgun (WGS) entry which is preliminary data.</text>
</comment>
<evidence type="ECO:0000256" key="14">
    <source>
        <dbReference type="SAM" id="Coils"/>
    </source>
</evidence>
<evidence type="ECO:0000256" key="1">
    <source>
        <dbReference type="ARBA" id="ARBA00001650"/>
    </source>
</evidence>
<dbReference type="InterPro" id="IPR002931">
    <property type="entry name" value="Transglutaminase-like"/>
</dbReference>
<dbReference type="EC" id="3.5.1.52" evidence="5"/>
<protein>
    <recommendedName>
        <fullName evidence="6">Peptide-N(4)-(N-acetyl-beta-glucosaminyl)asparagine amidase</fullName>
        <ecNumber evidence="5">3.5.1.52</ecNumber>
    </recommendedName>
    <alternativeName>
        <fullName evidence="12">Peptide:N-glycanase</fullName>
    </alternativeName>
</protein>
<dbReference type="InterPro" id="IPR018997">
    <property type="entry name" value="PUB_domain"/>
</dbReference>
<comment type="catalytic activity">
    <reaction evidence="1">
        <text>Hydrolysis of an N(4)-(acetyl-beta-D-glucosaminyl)asparagine residue in which the glucosamine residue may be further glycosylated, to yield a (substituted) N-acetyl-beta-D-glucosaminylamine and a peptide containing an aspartate residue.</text>
        <dbReference type="EC" id="3.5.1.52"/>
    </reaction>
</comment>
<keyword evidence="14" id="KW-0175">Coiled coil</keyword>
<evidence type="ECO:0000256" key="7">
    <source>
        <dbReference type="ARBA" id="ARBA00022490"/>
    </source>
</evidence>
<dbReference type="PROSITE" id="PS51398">
    <property type="entry name" value="PAW"/>
    <property type="match status" value="1"/>
</dbReference>
<evidence type="ECO:0000313" key="16">
    <source>
        <dbReference type="EMBL" id="KAL0107825.1"/>
    </source>
</evidence>
<evidence type="ECO:0000256" key="13">
    <source>
        <dbReference type="PROSITE-ProRule" id="PRU00731"/>
    </source>
</evidence>
<evidence type="ECO:0000256" key="2">
    <source>
        <dbReference type="ARBA" id="ARBA00001947"/>
    </source>
</evidence>
<dbReference type="PANTHER" id="PTHR12143">
    <property type="entry name" value="PEPTIDE N-GLYCANASE PNGASE -RELATED"/>
    <property type="match status" value="1"/>
</dbReference>
<evidence type="ECO:0000259" key="15">
    <source>
        <dbReference type="PROSITE" id="PS51398"/>
    </source>
</evidence>
<dbReference type="Pfam" id="PF09409">
    <property type="entry name" value="PUB"/>
    <property type="match status" value="1"/>
</dbReference>
<dbReference type="GO" id="GO:0000224">
    <property type="term" value="F:peptide-N4-(N-acetyl-beta-glucosaminyl)asparagine amidase activity"/>
    <property type="evidence" value="ECO:0007669"/>
    <property type="project" value="UniProtKB-EC"/>
</dbReference>
<dbReference type="Pfam" id="PF01841">
    <property type="entry name" value="Transglut_core"/>
    <property type="match status" value="1"/>
</dbReference>
<dbReference type="SUPFAM" id="SSF143503">
    <property type="entry name" value="PUG domain-like"/>
    <property type="match status" value="1"/>
</dbReference>
<dbReference type="PANTHER" id="PTHR12143:SF19">
    <property type="entry name" value="PEPTIDE-N(4)-(N-ACETYL-BETA-GLUCOSAMINYL)ASPARAGINE AMIDASE"/>
    <property type="match status" value="1"/>
</dbReference>
<evidence type="ECO:0000256" key="9">
    <source>
        <dbReference type="ARBA" id="ARBA00022801"/>
    </source>
</evidence>
<dbReference type="InterPro" id="IPR036339">
    <property type="entry name" value="PUB-like_dom_sf"/>
</dbReference>
<comment type="similarity">
    <text evidence="4 13">Belongs to the transglutaminase-like superfamily. PNGase family.</text>
</comment>
<keyword evidence="17" id="KW-1185">Reference proteome</keyword>
<dbReference type="EMBL" id="JADYXP020000016">
    <property type="protein sequence ID" value="KAL0107825.1"/>
    <property type="molecule type" value="Genomic_DNA"/>
</dbReference>
<evidence type="ECO:0000256" key="5">
    <source>
        <dbReference type="ARBA" id="ARBA00012158"/>
    </source>
</evidence>
<dbReference type="SMART" id="SM00460">
    <property type="entry name" value="TGc"/>
    <property type="match status" value="1"/>
</dbReference>
<evidence type="ECO:0000256" key="12">
    <source>
        <dbReference type="ARBA" id="ARBA00032901"/>
    </source>
</evidence>
<comment type="subcellular location">
    <subcellularLocation>
        <location evidence="3">Cytoplasm</location>
    </subcellularLocation>
</comment>
<dbReference type="Gene3D" id="3.10.620.30">
    <property type="match status" value="1"/>
</dbReference>
<dbReference type="SUPFAM" id="SSF49785">
    <property type="entry name" value="Galactose-binding domain-like"/>
    <property type="match status" value="1"/>
</dbReference>
<comment type="function">
    <text evidence="11">Specifically deglycosylates the denatured form of N-linked glycoproteins in the cytoplasm and assists their proteasome-mediated degradation. Cleaves the beta-aspartyl-glucosamine (GlcNAc) of the glycan and the amide side chain of Asn, converting Asn to Asp. Prefers proteins containing high-mannose over those bearing complex type oligosaccharides. Can recognize misfolded proteins in the endoplasmic reticulum that are exported to the cytosol to be destroyed and deglycosylate them, while it has no activity toward native proteins. Deglycosylation is a prerequisite for subsequent proteasome-mediated degradation of some, but not all, misfolded glycoproteins.</text>
</comment>
<keyword evidence="7" id="KW-0963">Cytoplasm</keyword>
<dbReference type="InterPro" id="IPR038765">
    <property type="entry name" value="Papain-like_cys_pep_sf"/>
</dbReference>
<reference evidence="16 17" key="1">
    <citation type="submission" date="2023-03" db="EMBL/GenBank/DDBJ databases">
        <title>High recombination rates correlate with genetic variation in Cardiocondyla obscurior ants.</title>
        <authorList>
            <person name="Errbii M."/>
        </authorList>
    </citation>
    <scope>NUCLEOTIDE SEQUENCE [LARGE SCALE GENOMIC DNA]</scope>
    <source>
        <strain evidence="16">Alpha-2009</strain>
        <tissue evidence="16">Whole body</tissue>
    </source>
</reference>